<accession>A0ABR2HVH6</accession>
<comment type="caution">
    <text evidence="1">The sequence shown here is derived from an EMBL/GenBank/DDBJ whole genome shotgun (WGS) entry which is preliminary data.</text>
</comment>
<name>A0ABR2HVH6_9EUKA</name>
<sequence length="125" mass="14291">MNRLATNFISKCFGIQDHVSPNYSYEKKKTLGKTLSLEEKRMSDEIKFYNTSDDQCSCSGIKLLSEIYGIDFTCVHLLYLGTDFTDCPKFNIMVTPQWDILVVEISPLEDDKASTVFAVKKQNKD</sequence>
<evidence type="ECO:0000313" key="2">
    <source>
        <dbReference type="Proteomes" id="UP001470230"/>
    </source>
</evidence>
<reference evidence="1 2" key="1">
    <citation type="submission" date="2024-04" db="EMBL/GenBank/DDBJ databases">
        <title>Tritrichomonas musculus Genome.</title>
        <authorList>
            <person name="Alves-Ferreira E."/>
            <person name="Grigg M."/>
            <person name="Lorenzi H."/>
            <person name="Galac M."/>
        </authorList>
    </citation>
    <scope>NUCLEOTIDE SEQUENCE [LARGE SCALE GENOMIC DNA]</scope>
    <source>
        <strain evidence="1 2">EAF2021</strain>
    </source>
</reference>
<dbReference type="EMBL" id="JAPFFF010000022">
    <property type="protein sequence ID" value="KAK8853536.1"/>
    <property type="molecule type" value="Genomic_DNA"/>
</dbReference>
<keyword evidence="2" id="KW-1185">Reference proteome</keyword>
<evidence type="ECO:0008006" key="3">
    <source>
        <dbReference type="Google" id="ProtNLM"/>
    </source>
</evidence>
<evidence type="ECO:0000313" key="1">
    <source>
        <dbReference type="EMBL" id="KAK8853536.1"/>
    </source>
</evidence>
<proteinExistence type="predicted"/>
<organism evidence="1 2">
    <name type="scientific">Tritrichomonas musculus</name>
    <dbReference type="NCBI Taxonomy" id="1915356"/>
    <lineage>
        <taxon>Eukaryota</taxon>
        <taxon>Metamonada</taxon>
        <taxon>Parabasalia</taxon>
        <taxon>Tritrichomonadida</taxon>
        <taxon>Tritrichomonadidae</taxon>
        <taxon>Tritrichomonas</taxon>
    </lineage>
</organism>
<protein>
    <recommendedName>
        <fullName evidence="3">SWIM-type domain-containing protein</fullName>
    </recommendedName>
</protein>
<gene>
    <name evidence="1" type="ORF">M9Y10_017097</name>
</gene>
<dbReference type="Proteomes" id="UP001470230">
    <property type="component" value="Unassembled WGS sequence"/>
</dbReference>